<dbReference type="InterPro" id="IPR011049">
    <property type="entry name" value="Serralysin-like_metalloprot_C"/>
</dbReference>
<dbReference type="Gene3D" id="3.90.780.10">
    <property type="entry name" value="5'-Nucleotidase, C-terminal domain"/>
    <property type="match status" value="1"/>
</dbReference>
<organism evidence="2 3">
    <name type="scientific">Anabaenopsis elenkinii CCIBt3563</name>
    <dbReference type="NCBI Taxonomy" id="2779889"/>
    <lineage>
        <taxon>Bacteria</taxon>
        <taxon>Bacillati</taxon>
        <taxon>Cyanobacteriota</taxon>
        <taxon>Cyanophyceae</taxon>
        <taxon>Nostocales</taxon>
        <taxon>Nodulariaceae</taxon>
        <taxon>Anabaenopsis</taxon>
    </lineage>
</organism>
<dbReference type="Pfam" id="PF00353">
    <property type="entry name" value="HemolysinCabind"/>
    <property type="match status" value="4"/>
</dbReference>
<dbReference type="InterPro" id="IPR029052">
    <property type="entry name" value="Metallo-depent_PP-like"/>
</dbReference>
<dbReference type="Gene3D" id="3.60.21.10">
    <property type="match status" value="1"/>
</dbReference>
<evidence type="ECO:0000313" key="3">
    <source>
        <dbReference type="Proteomes" id="UP000593846"/>
    </source>
</evidence>
<dbReference type="Gene3D" id="2.160.20.160">
    <property type="match status" value="1"/>
</dbReference>
<dbReference type="SUPFAM" id="SSF55816">
    <property type="entry name" value="5'-nucleotidase (syn. UDP-sugar hydrolase), C-terminal domain"/>
    <property type="match status" value="1"/>
</dbReference>
<dbReference type="SUPFAM" id="SSF56300">
    <property type="entry name" value="Metallo-dependent phosphatases"/>
    <property type="match status" value="1"/>
</dbReference>
<dbReference type="KEGG" id="aee:IM676_03620"/>
<keyword evidence="3" id="KW-1185">Reference proteome</keyword>
<dbReference type="AlphaFoldDB" id="A0A7S6RGP1"/>
<dbReference type="InterPro" id="IPR036907">
    <property type="entry name" value="5'-Nucleotdase_C_sf"/>
</dbReference>
<dbReference type="PANTHER" id="PTHR11575:SF24">
    <property type="entry name" value="5'-NUCLEOTIDASE"/>
    <property type="match status" value="1"/>
</dbReference>
<proteinExistence type="predicted"/>
<gene>
    <name evidence="2" type="ORF">IM676_03620</name>
</gene>
<dbReference type="GO" id="GO:0005509">
    <property type="term" value="F:calcium ion binding"/>
    <property type="evidence" value="ECO:0007669"/>
    <property type="project" value="InterPro"/>
</dbReference>
<dbReference type="PRINTS" id="PR00313">
    <property type="entry name" value="CABNDNGRPT"/>
</dbReference>
<dbReference type="GO" id="GO:0008768">
    <property type="term" value="F:UDP-sugar diphosphatase activity"/>
    <property type="evidence" value="ECO:0007669"/>
    <property type="project" value="TreeGrafter"/>
</dbReference>
<sequence>MSDTFLFSVIPQTFTLQLFHFADQEAGASAFTDIPRFSAVLNALKAEDLDNDGIPGFPNTLVLSSGDAYIPGLFFNASQTVYDGVGRGDILIQNALGVQAIAFGNHEFDLGTSIVRDLIVGDLAAGFPGTAFPYLSSNLDFSTDSNLADLVVADAQAPLPNSIAASVVIDVNGERIGVVGATTPTLPIISSPGNVTVKPQPFGGDPTSAQLDALAAEIQADVDVLLAANPDINKVVLLAHMQQLAIEQELATRLRHVDIIVAGGSNTRLVDETDRLRAGDAAQGPYPIFTTDADGLPVAIVNTDGNYKYVGRLVIDFDANGVIIPESYNPAISGAFATDAQGVSDLGAEGLVDPQIQAIVDTLRNVVVQQESNVFGISTVYLNGDRNSVRRQETNLGNLTADANLAIAREFDPEVVISLKNGGGIRDSIGRVVVPTGSTGQFETLPNEAVTDANGNIVKPEGGISENDIVNSLRFNNGLTLVTVTATELLALAEHAIASTTLDDSATPGRFPQVAGFSFSFDPSRQPGNRVLSLAIEDETGKDLDVVVRGGEIFGDPNRTFRMVTLNFLAGGGDGYPFPQGESANRVDLAQTIDAPRTGNATFAPDGTEQDTLAEYLFRNFLTTPFSQADTPRELDTRLQNLAFRADTVIDPVIEIVSILSGSPTADDLTLTSTQSGITVFTGDGDDQVDGSQAVSSAIYGGTGNDTILVGSDGYASGGDGDDTLIIGAQGPARGSVLDGGRGNDTLMVVEASGANILLGGADHDSLQVAEGRGQMLFGGSGRDVLRSSPDGHNRLYGGSGDDQLFSTVGDRLFGGDGNDSLYAGQGGNNLLWGGAGADNFWLVVGGSLPNAPNVVKDFQLGIDRIGMGGITANQVSLFSQNSNTLIQIGGTNVALIEGVNSAQFNLNDSSQFVFA</sequence>
<evidence type="ECO:0000313" key="2">
    <source>
        <dbReference type="EMBL" id="QOV24561.1"/>
    </source>
</evidence>
<dbReference type="GO" id="GO:0009166">
    <property type="term" value="P:nucleotide catabolic process"/>
    <property type="evidence" value="ECO:0007669"/>
    <property type="project" value="InterPro"/>
</dbReference>
<dbReference type="EMBL" id="CP063311">
    <property type="protein sequence ID" value="QOV24561.1"/>
    <property type="molecule type" value="Genomic_DNA"/>
</dbReference>
<dbReference type="PANTHER" id="PTHR11575">
    <property type="entry name" value="5'-NUCLEOTIDASE-RELATED"/>
    <property type="match status" value="1"/>
</dbReference>
<accession>A0A7S6RGP1</accession>
<dbReference type="InterPro" id="IPR008334">
    <property type="entry name" value="5'-Nucleotdase_C"/>
</dbReference>
<dbReference type="SUPFAM" id="SSF51120">
    <property type="entry name" value="beta-Roll"/>
    <property type="match status" value="1"/>
</dbReference>
<dbReference type="GO" id="GO:0030288">
    <property type="term" value="C:outer membrane-bounded periplasmic space"/>
    <property type="evidence" value="ECO:0007669"/>
    <property type="project" value="TreeGrafter"/>
</dbReference>
<feature type="domain" description="5'-Nucleotidase C-terminal" evidence="1">
    <location>
        <begin position="379"/>
        <end position="577"/>
    </location>
</feature>
<dbReference type="Pfam" id="PF02872">
    <property type="entry name" value="5_nucleotid_C"/>
    <property type="match status" value="1"/>
</dbReference>
<name>A0A7S6RGP1_9CYAN</name>
<dbReference type="InterPro" id="IPR001343">
    <property type="entry name" value="Hemolysn_Ca-bd"/>
</dbReference>
<reference evidence="3" key="1">
    <citation type="submission" date="2020-10" db="EMBL/GenBank/DDBJ databases">
        <title>Genome-based taxonomic classification of the species Anabaenopsis elenkinii.</title>
        <authorList>
            <person name="Delbaje E."/>
            <person name="Andreote A.P.D."/>
            <person name="Pellegrinetti T.A."/>
            <person name="Cruz R.B."/>
            <person name="Branco L.H.Z."/>
            <person name="Fiore M.F."/>
        </authorList>
    </citation>
    <scope>NUCLEOTIDE SEQUENCE [LARGE SCALE GENOMIC DNA]</scope>
    <source>
        <strain evidence="3">CCIBt3563</strain>
    </source>
</reference>
<dbReference type="GO" id="GO:0008253">
    <property type="term" value="F:5'-nucleotidase activity"/>
    <property type="evidence" value="ECO:0007669"/>
    <property type="project" value="TreeGrafter"/>
</dbReference>
<protein>
    <submittedName>
        <fullName evidence="2">5'-nucleotidase C-terminal domain-containing protein</fullName>
    </submittedName>
</protein>
<evidence type="ECO:0000259" key="1">
    <source>
        <dbReference type="Pfam" id="PF02872"/>
    </source>
</evidence>
<dbReference type="Proteomes" id="UP000593846">
    <property type="component" value="Chromosome"/>
</dbReference>
<dbReference type="InterPro" id="IPR006179">
    <property type="entry name" value="5_nucleotidase/apyrase"/>
</dbReference>
<dbReference type="PRINTS" id="PR01607">
    <property type="entry name" value="APYRASEFAMLY"/>
</dbReference>